<dbReference type="InterPro" id="IPR001650">
    <property type="entry name" value="Helicase_C-like"/>
</dbReference>
<dbReference type="GO" id="GO:0043138">
    <property type="term" value="F:3'-5' DNA helicase activity"/>
    <property type="evidence" value="ECO:0007669"/>
    <property type="project" value="UniProtKB-EC"/>
</dbReference>
<dbReference type="SUPFAM" id="SSF52540">
    <property type="entry name" value="P-loop containing nucleoside triphosphate hydrolases"/>
    <property type="match status" value="2"/>
</dbReference>
<evidence type="ECO:0000256" key="8">
    <source>
        <dbReference type="ARBA" id="ARBA00022840"/>
    </source>
</evidence>
<keyword evidence="7 12" id="KW-0862">Zinc</keyword>
<evidence type="ECO:0000313" key="16">
    <source>
        <dbReference type="Proteomes" id="UP000004162"/>
    </source>
</evidence>
<keyword evidence="1 12" id="KW-0639">Primosome</keyword>
<reference evidence="15 16" key="2">
    <citation type="submission" date="2006-07" db="EMBL/GenBank/DDBJ databases">
        <title>Sequencing of the draft genome and assembly of Chlorobium ferroxidans DSM 13031.</title>
        <authorList>
            <consortium name="US DOE Joint Genome Institute (JGI-PGF)"/>
            <person name="Copeland A."/>
            <person name="Lucas S."/>
            <person name="Lapidus A."/>
            <person name="Barry K."/>
            <person name="Glavina del Rio T."/>
            <person name="Dalin E."/>
            <person name="Tice H."/>
            <person name="Bruce D."/>
            <person name="Pitluck S."/>
            <person name="Richardson P."/>
        </authorList>
    </citation>
    <scope>NUCLEOTIDE SEQUENCE [LARGE SCALE GENOMIC DNA]</scope>
    <source>
        <strain evidence="15 16">DSM 13031</strain>
    </source>
</reference>
<dbReference type="InterPro" id="IPR042115">
    <property type="entry name" value="PriA_3primeBD_sf"/>
</dbReference>
<dbReference type="Pfam" id="PF18319">
    <property type="entry name" value="Zn_ribbon_PriA"/>
    <property type="match status" value="1"/>
</dbReference>
<dbReference type="CDD" id="cd17929">
    <property type="entry name" value="DEXHc_priA"/>
    <property type="match status" value="1"/>
</dbReference>
<dbReference type="InterPro" id="IPR005259">
    <property type="entry name" value="PriA"/>
</dbReference>
<keyword evidence="16" id="KW-1185">Reference proteome</keyword>
<dbReference type="Pfam" id="PF00271">
    <property type="entry name" value="Helicase_C"/>
    <property type="match status" value="1"/>
</dbReference>
<name>Q0YT24_9CHLB</name>
<keyword evidence="5 12" id="KW-0378">Hydrolase</keyword>
<dbReference type="EC" id="5.6.2.4" evidence="12"/>
<feature type="binding site" evidence="12">
    <location>
        <position position="544"/>
    </location>
    <ligand>
        <name>Zn(2+)</name>
        <dbReference type="ChEBI" id="CHEBI:29105"/>
        <label>2</label>
    </ligand>
</feature>
<dbReference type="GO" id="GO:0005524">
    <property type="term" value="F:ATP binding"/>
    <property type="evidence" value="ECO:0007669"/>
    <property type="project" value="UniProtKB-UniRule"/>
</dbReference>
<dbReference type="HAMAP" id="MF_00983">
    <property type="entry name" value="PriA"/>
    <property type="match status" value="1"/>
</dbReference>
<dbReference type="Pfam" id="PF18074">
    <property type="entry name" value="PriA_C"/>
    <property type="match status" value="1"/>
</dbReference>
<comment type="catalytic activity">
    <reaction evidence="11 12">
        <text>ATP + H2O = ADP + phosphate + H(+)</text>
        <dbReference type="Rhea" id="RHEA:13065"/>
        <dbReference type="ChEBI" id="CHEBI:15377"/>
        <dbReference type="ChEBI" id="CHEBI:15378"/>
        <dbReference type="ChEBI" id="CHEBI:30616"/>
        <dbReference type="ChEBI" id="CHEBI:43474"/>
        <dbReference type="ChEBI" id="CHEBI:456216"/>
        <dbReference type="EC" id="5.6.2.4"/>
    </reaction>
</comment>
<organism evidence="15 16">
    <name type="scientific">Chlorobium ferrooxidans DSM 13031</name>
    <dbReference type="NCBI Taxonomy" id="377431"/>
    <lineage>
        <taxon>Bacteria</taxon>
        <taxon>Pseudomonadati</taxon>
        <taxon>Chlorobiota</taxon>
        <taxon>Chlorobiia</taxon>
        <taxon>Chlorobiales</taxon>
        <taxon>Chlorobiaceae</taxon>
        <taxon>Chlorobium/Pelodictyon group</taxon>
        <taxon>Chlorobium</taxon>
    </lineage>
</organism>
<keyword evidence="4 12" id="KW-0547">Nucleotide-binding</keyword>
<feature type="binding site" evidence="12">
    <location>
        <position position="514"/>
    </location>
    <ligand>
        <name>Zn(2+)</name>
        <dbReference type="ChEBI" id="CHEBI:29105"/>
        <label>1</label>
    </ligand>
</feature>
<dbReference type="GO" id="GO:0006269">
    <property type="term" value="P:DNA replication, synthesis of primer"/>
    <property type="evidence" value="ECO:0007669"/>
    <property type="project" value="UniProtKB-KW"/>
</dbReference>
<dbReference type="GO" id="GO:0006310">
    <property type="term" value="P:DNA recombination"/>
    <property type="evidence" value="ECO:0007669"/>
    <property type="project" value="InterPro"/>
</dbReference>
<dbReference type="Pfam" id="PF17764">
    <property type="entry name" value="PriA_3primeBD"/>
    <property type="match status" value="1"/>
</dbReference>
<evidence type="ECO:0000256" key="11">
    <source>
        <dbReference type="ARBA" id="ARBA00048988"/>
    </source>
</evidence>
<evidence type="ECO:0000256" key="12">
    <source>
        <dbReference type="HAMAP-Rule" id="MF_00983"/>
    </source>
</evidence>
<comment type="similarity">
    <text evidence="12">Belongs to the helicase family. PriA subfamily.</text>
</comment>
<dbReference type="InterPro" id="IPR014001">
    <property type="entry name" value="Helicase_ATP-bd"/>
</dbReference>
<dbReference type="GO" id="GO:0016887">
    <property type="term" value="F:ATP hydrolysis activity"/>
    <property type="evidence" value="ECO:0007669"/>
    <property type="project" value="RHEA"/>
</dbReference>
<feature type="binding site" evidence="12">
    <location>
        <position position="541"/>
    </location>
    <ligand>
        <name>Zn(2+)</name>
        <dbReference type="ChEBI" id="CHEBI:29105"/>
        <label>2</label>
    </ligand>
</feature>
<evidence type="ECO:0000256" key="2">
    <source>
        <dbReference type="ARBA" id="ARBA00022705"/>
    </source>
</evidence>
<feature type="binding site" evidence="12">
    <location>
        <position position="554"/>
    </location>
    <ligand>
        <name>Zn(2+)</name>
        <dbReference type="ChEBI" id="CHEBI:29105"/>
        <label>1</label>
    </ligand>
</feature>
<feature type="binding site" evidence="12">
    <location>
        <position position="526"/>
    </location>
    <ligand>
        <name>Zn(2+)</name>
        <dbReference type="ChEBI" id="CHEBI:29105"/>
        <label>2</label>
    </ligand>
</feature>
<evidence type="ECO:0000256" key="9">
    <source>
        <dbReference type="ARBA" id="ARBA00023125"/>
    </source>
</evidence>
<evidence type="ECO:0000256" key="3">
    <source>
        <dbReference type="ARBA" id="ARBA00022723"/>
    </source>
</evidence>
<comment type="catalytic activity">
    <reaction evidence="12">
        <text>Couples ATP hydrolysis with the unwinding of duplex DNA by translocating in the 3'-5' direction.</text>
        <dbReference type="EC" id="5.6.2.4"/>
    </reaction>
</comment>
<evidence type="ECO:0000256" key="7">
    <source>
        <dbReference type="ARBA" id="ARBA00022833"/>
    </source>
</evidence>
<dbReference type="GO" id="GO:1990077">
    <property type="term" value="C:primosome complex"/>
    <property type="evidence" value="ECO:0007669"/>
    <property type="project" value="UniProtKB-UniRule"/>
</dbReference>
<dbReference type="Pfam" id="PF04851">
    <property type="entry name" value="ResIII"/>
    <property type="match status" value="1"/>
</dbReference>
<keyword evidence="8 12" id="KW-0067">ATP-binding</keyword>
<comment type="function">
    <text evidence="12">Initiates the restart of stalled replication forks, which reloads the replicative helicase on sites other than the origin of replication. Recognizes and binds to abandoned replication forks and remodels them to uncover a helicase loading site. Promotes assembly of the primosome at these replication forks.</text>
</comment>
<dbReference type="Gene3D" id="3.40.50.300">
    <property type="entry name" value="P-loop containing nucleotide triphosphate hydrolases"/>
    <property type="match status" value="2"/>
</dbReference>
<dbReference type="PANTHER" id="PTHR30580">
    <property type="entry name" value="PRIMOSOMAL PROTEIN N"/>
    <property type="match status" value="1"/>
</dbReference>
<evidence type="ECO:0000256" key="5">
    <source>
        <dbReference type="ARBA" id="ARBA00022801"/>
    </source>
</evidence>
<comment type="cofactor">
    <cofactor evidence="12">
        <name>Zn(2+)</name>
        <dbReference type="ChEBI" id="CHEBI:29105"/>
    </cofactor>
    <text evidence="12">Binds 2 zinc ions per subunit.</text>
</comment>
<keyword evidence="6 12" id="KW-0347">Helicase</keyword>
<dbReference type="RefSeq" id="WP_006365867.1">
    <property type="nucleotide sequence ID" value="NZ_AASE01000004.1"/>
</dbReference>
<feature type="binding site" evidence="12">
    <location>
        <position position="523"/>
    </location>
    <ligand>
        <name>Zn(2+)</name>
        <dbReference type="ChEBI" id="CHEBI:29105"/>
        <label>2</label>
    </ligand>
</feature>
<feature type="domain" description="Helicase ATP-binding" evidence="13">
    <location>
        <begin position="288"/>
        <end position="454"/>
    </location>
</feature>
<keyword evidence="3 12" id="KW-0479">Metal-binding</keyword>
<proteinExistence type="inferred from homology"/>
<dbReference type="EMBL" id="AASE01000004">
    <property type="protein sequence ID" value="EAT59440.1"/>
    <property type="molecule type" value="Genomic_DNA"/>
</dbReference>
<sequence>MQALIVAEKLFRGEPFTVMVPASMEQEIQAGCMVLLARKKGAESISIGYIIELAEDNPAEPSETEIIDLLYDGEPLLGEDLLKLTGWMADYYLSRRIDTISAALPAAVRTTIHDMVELTDFSLQAENRRVINTTLRRSIMQLMIREKRLTMLQLQRRLGKKQLYRTLSELERGGHLRLTKKFTSTRPKLQTAYRLSETVPEGAEESLHGALKQLEAFLALSSTTDPCVPAETIGSSREILNALVKKGLVEKVQIEVKSNFSSGFAEEPQSVKNPTAAQKHALEALQSALNNKRYATFLLHGVTGSGKTLVYIEFLKSVLAAGKTAIVLVPEISLTPQTAGRFRQHFHDDITILHSGMSNQEKYDAWHSLRQGKTKIALGARSTIFAPLKNLGAIIVDEEHDGAYKQDRTPRYQARDTAIMRALFSKAICVLGSATPSFESYHNARNGKYSLINLRERVDGAAMPLIKLVWMKESPKASSSISELLFRQIELRLEKNEQVILLQNRRGFAGSIFCLSCGHTPLCRFCNIPMVYHAAENHLRCHYCGHRVKFRASCEKCQSTDLFFKSSGTERIEEELQKLFPEEKILRMDVDTTTRKGSHGRILKEFHDQKARILLGTQMVAKGLDFPAVTLVGVLMADIGLNIPDFRASERTFSLLTQVAGRAGRSTLPGEVYLQVYNKESDVFTALLQGSYEKFFDQESATRAALRYPPLSRLIKFECSATDEKEAESAALYCKETLTAHLPMESGTVLGPAPAGIAKIKGRFRYHVLVKLFEAKLSAAFVREMSDHIISRFRSAALSFIVDVDPQNLM</sequence>
<dbReference type="AlphaFoldDB" id="Q0YT24"/>
<dbReference type="SMART" id="SM00487">
    <property type="entry name" value="DEXDc"/>
    <property type="match status" value="1"/>
</dbReference>
<dbReference type="GO" id="GO:0008270">
    <property type="term" value="F:zinc ion binding"/>
    <property type="evidence" value="ECO:0007669"/>
    <property type="project" value="UniProtKB-UniRule"/>
</dbReference>
<evidence type="ECO:0000259" key="14">
    <source>
        <dbReference type="PROSITE" id="PS51194"/>
    </source>
</evidence>
<feature type="binding site" evidence="12">
    <location>
        <position position="557"/>
    </location>
    <ligand>
        <name>Zn(2+)</name>
        <dbReference type="ChEBI" id="CHEBI:29105"/>
        <label>1</label>
    </ligand>
</feature>
<dbReference type="NCBIfam" id="TIGR00595">
    <property type="entry name" value="priA"/>
    <property type="match status" value="1"/>
</dbReference>
<evidence type="ECO:0000313" key="15">
    <source>
        <dbReference type="EMBL" id="EAT59440.1"/>
    </source>
</evidence>
<evidence type="ECO:0000256" key="1">
    <source>
        <dbReference type="ARBA" id="ARBA00022515"/>
    </source>
</evidence>
<dbReference type="PANTHER" id="PTHR30580:SF0">
    <property type="entry name" value="PRIMOSOMAL PROTEIN N"/>
    <property type="match status" value="1"/>
</dbReference>
<keyword evidence="10 12" id="KW-0413">Isomerase</keyword>
<dbReference type="InterPro" id="IPR040498">
    <property type="entry name" value="PriA_CRR"/>
</dbReference>
<comment type="caution">
    <text evidence="15">The sequence shown here is derived from an EMBL/GenBank/DDBJ whole genome shotgun (WGS) entry which is preliminary data.</text>
</comment>
<dbReference type="PROSITE" id="PS51194">
    <property type="entry name" value="HELICASE_CTER"/>
    <property type="match status" value="1"/>
</dbReference>
<protein>
    <recommendedName>
        <fullName evidence="12">Replication restart protein PriA</fullName>
    </recommendedName>
    <alternativeName>
        <fullName evidence="12">ATP-dependent DNA helicase PriA</fullName>
        <ecNumber evidence="12">5.6.2.4</ecNumber>
    </alternativeName>
    <alternativeName>
        <fullName evidence="12">DNA 3'-5' helicase PriA</fullName>
    </alternativeName>
</protein>
<dbReference type="SMART" id="SM00490">
    <property type="entry name" value="HELICc"/>
    <property type="match status" value="1"/>
</dbReference>
<feature type="binding site" evidence="12">
    <location>
        <position position="517"/>
    </location>
    <ligand>
        <name>Zn(2+)</name>
        <dbReference type="ChEBI" id="CHEBI:29105"/>
        <label>1</label>
    </ligand>
</feature>
<accession>Q0YT24</accession>
<dbReference type="InterPro" id="IPR041236">
    <property type="entry name" value="PriA_C"/>
</dbReference>
<evidence type="ECO:0000256" key="6">
    <source>
        <dbReference type="ARBA" id="ARBA00022806"/>
    </source>
</evidence>
<evidence type="ECO:0000259" key="13">
    <source>
        <dbReference type="PROSITE" id="PS51192"/>
    </source>
</evidence>
<gene>
    <name evidence="12" type="primary">priA</name>
    <name evidence="15" type="ORF">CferDRAFT_1367</name>
</gene>
<dbReference type="InterPro" id="IPR041222">
    <property type="entry name" value="PriA_3primeBD"/>
</dbReference>
<comment type="subunit">
    <text evidence="12">Component of the replication restart primosome.</text>
</comment>
<keyword evidence="9 12" id="KW-0238">DNA-binding</keyword>
<feature type="domain" description="Helicase C-terminal" evidence="14">
    <location>
        <begin position="549"/>
        <end position="707"/>
    </location>
</feature>
<dbReference type="InterPro" id="IPR006935">
    <property type="entry name" value="Helicase/UvrB_N"/>
</dbReference>
<reference evidence="15 16" key="1">
    <citation type="submission" date="2006-07" db="EMBL/GenBank/DDBJ databases">
        <title>Annotation of the draft genome assembly of Chlorobium ferroxidans DSM 13031.</title>
        <authorList>
            <consortium name="US DOE Joint Genome Institute (JGI-ORNL)"/>
            <person name="Larimer F."/>
            <person name="Land M."/>
            <person name="Hauser L."/>
        </authorList>
    </citation>
    <scope>NUCLEOTIDE SEQUENCE [LARGE SCALE GENOMIC DNA]</scope>
    <source>
        <strain evidence="15 16">DSM 13031</strain>
    </source>
</reference>
<dbReference type="FunFam" id="3.40.50.300:FF:000489">
    <property type="entry name" value="Primosome assembly protein PriA"/>
    <property type="match status" value="1"/>
</dbReference>
<dbReference type="PROSITE" id="PS51192">
    <property type="entry name" value="HELICASE_ATP_BIND_1"/>
    <property type="match status" value="1"/>
</dbReference>
<evidence type="ECO:0000256" key="4">
    <source>
        <dbReference type="ARBA" id="ARBA00022741"/>
    </source>
</evidence>
<dbReference type="GO" id="GO:0003677">
    <property type="term" value="F:DNA binding"/>
    <property type="evidence" value="ECO:0007669"/>
    <property type="project" value="UniProtKB-UniRule"/>
</dbReference>
<dbReference type="Proteomes" id="UP000004162">
    <property type="component" value="Unassembled WGS sequence"/>
</dbReference>
<dbReference type="GO" id="GO:0006270">
    <property type="term" value="P:DNA replication initiation"/>
    <property type="evidence" value="ECO:0007669"/>
    <property type="project" value="TreeGrafter"/>
</dbReference>
<dbReference type="Gene3D" id="3.40.1440.60">
    <property type="entry name" value="PriA, 3(prime) DNA-binding domain"/>
    <property type="match status" value="1"/>
</dbReference>
<dbReference type="GO" id="GO:0006302">
    <property type="term" value="P:double-strand break repair"/>
    <property type="evidence" value="ECO:0007669"/>
    <property type="project" value="InterPro"/>
</dbReference>
<dbReference type="InterPro" id="IPR027417">
    <property type="entry name" value="P-loop_NTPase"/>
</dbReference>
<keyword evidence="2 12" id="KW-0235">DNA replication</keyword>
<dbReference type="OrthoDB" id="9759544at2"/>
<evidence type="ECO:0000256" key="10">
    <source>
        <dbReference type="ARBA" id="ARBA00023235"/>
    </source>
</evidence>
<dbReference type="CDD" id="cd18804">
    <property type="entry name" value="SF2_C_priA"/>
    <property type="match status" value="1"/>
</dbReference>